<dbReference type="EMBL" id="JAKVTV010000001">
    <property type="protein sequence ID" value="MCH4822636.1"/>
    <property type="molecule type" value="Genomic_DNA"/>
</dbReference>
<accession>A0A9X1V2S7</accession>
<dbReference type="Proteomes" id="UP001139226">
    <property type="component" value="Unassembled WGS sequence"/>
</dbReference>
<gene>
    <name evidence="1" type="ORF">ML462_05570</name>
</gene>
<sequence length="290" mass="32588">MNSSEIKAQNSDLESGIFNVGVGSVLGGIGAIINKEPGEKFGNTLLKGMGQGALGGYLVFESERLIRQFSRSGDYAYVWPSKIVNSAGTSIIENAAANRDFWARWHMNIGFNRIEVNTKENFKLSYRILPFSLVETVFAATSSEFDLKTSAKVGTFVFRQEYIEGGSAGYAPANVVVLLKGFRGDMALPHELIHTYQYERTSGFNKFFTKAEKSISSKLGMTEIYSLYNKVFYNDYNYILNGILYVMADTNGHANNFFEDEARYFSRHSRTMRIRVVTPPYFPLNSSLSR</sequence>
<evidence type="ECO:0000313" key="1">
    <source>
        <dbReference type="EMBL" id="MCH4822636.1"/>
    </source>
</evidence>
<organism evidence="1 2">
    <name type="scientific">Christiangramia lutea</name>
    <dbReference type="NCBI Taxonomy" id="1607951"/>
    <lineage>
        <taxon>Bacteria</taxon>
        <taxon>Pseudomonadati</taxon>
        <taxon>Bacteroidota</taxon>
        <taxon>Flavobacteriia</taxon>
        <taxon>Flavobacteriales</taxon>
        <taxon>Flavobacteriaceae</taxon>
        <taxon>Christiangramia</taxon>
    </lineage>
</organism>
<name>A0A9X1V2S7_9FLAO</name>
<proteinExistence type="predicted"/>
<protein>
    <submittedName>
        <fullName evidence="1">Uncharacterized protein</fullName>
    </submittedName>
</protein>
<dbReference type="RefSeq" id="WP_240712761.1">
    <property type="nucleotide sequence ID" value="NZ_JAKVTV010000001.1"/>
</dbReference>
<dbReference type="AlphaFoldDB" id="A0A9X1V2S7"/>
<comment type="caution">
    <text evidence="1">The sequence shown here is derived from an EMBL/GenBank/DDBJ whole genome shotgun (WGS) entry which is preliminary data.</text>
</comment>
<reference evidence="1" key="1">
    <citation type="submission" date="2022-03" db="EMBL/GenBank/DDBJ databases">
        <title>Gramella crocea sp. nov., isolated from activated sludge of a seafood processing plant.</title>
        <authorList>
            <person name="Zhang X."/>
        </authorList>
    </citation>
    <scope>NUCLEOTIDE SEQUENCE</scope>
    <source>
        <strain evidence="1">YJ019</strain>
    </source>
</reference>
<evidence type="ECO:0000313" key="2">
    <source>
        <dbReference type="Proteomes" id="UP001139226"/>
    </source>
</evidence>
<keyword evidence="2" id="KW-1185">Reference proteome</keyword>